<proteinExistence type="predicted"/>
<name>A0A9D2DEK2_9BACT</name>
<reference evidence="2" key="1">
    <citation type="journal article" date="2021" name="PeerJ">
        <title>Extensive microbial diversity within the chicken gut microbiome revealed by metagenomics and culture.</title>
        <authorList>
            <person name="Gilroy R."/>
            <person name="Ravi A."/>
            <person name="Getino M."/>
            <person name="Pursley I."/>
            <person name="Horton D.L."/>
            <person name="Alikhan N.F."/>
            <person name="Baker D."/>
            <person name="Gharbi K."/>
            <person name="Hall N."/>
            <person name="Watson M."/>
            <person name="Adriaenssens E.M."/>
            <person name="Foster-Nyarko E."/>
            <person name="Jarju S."/>
            <person name="Secka A."/>
            <person name="Antonio M."/>
            <person name="Oren A."/>
            <person name="Chaudhuri R.R."/>
            <person name="La Ragione R."/>
            <person name="Hildebrand F."/>
            <person name="Pallen M.J."/>
        </authorList>
    </citation>
    <scope>NUCLEOTIDE SEQUENCE</scope>
    <source>
        <strain evidence="2">ChiHjej11B10-19426</strain>
    </source>
</reference>
<reference evidence="2" key="2">
    <citation type="submission" date="2021-04" db="EMBL/GenBank/DDBJ databases">
        <authorList>
            <person name="Gilroy R."/>
        </authorList>
    </citation>
    <scope>NUCLEOTIDE SEQUENCE</scope>
    <source>
        <strain evidence="2">ChiHjej11B10-19426</strain>
    </source>
</reference>
<gene>
    <name evidence="2" type="ORF">H9816_05860</name>
</gene>
<feature type="chain" id="PRO_5038811284" evidence="1">
    <location>
        <begin position="23"/>
        <end position="485"/>
    </location>
</feature>
<comment type="caution">
    <text evidence="2">The sequence shown here is derived from an EMBL/GenBank/DDBJ whole genome shotgun (WGS) entry which is preliminary data.</text>
</comment>
<dbReference type="AlphaFoldDB" id="A0A9D2DEK2"/>
<feature type="signal peptide" evidence="1">
    <location>
        <begin position="1"/>
        <end position="22"/>
    </location>
</feature>
<accession>A0A9D2DEK2</accession>
<evidence type="ECO:0000313" key="2">
    <source>
        <dbReference type="EMBL" id="HIZ15417.1"/>
    </source>
</evidence>
<dbReference type="Gene3D" id="2.60.40.10">
    <property type="entry name" value="Immunoglobulins"/>
    <property type="match status" value="1"/>
</dbReference>
<protein>
    <submittedName>
        <fullName evidence="2">Omp28-related outer membrane protein</fullName>
    </submittedName>
</protein>
<dbReference type="PROSITE" id="PS51257">
    <property type="entry name" value="PROKAR_LIPOPROTEIN"/>
    <property type="match status" value="1"/>
</dbReference>
<sequence>MKTKLVLSVLLAATLLVLFGCKKEPVQTPPPPTTYTLQADRTEVGINEIVNFTVVTNTGEDVTDQFQMCSDTNCYGSYAISWSAPGTYTVHATMRADETVTCKNTITVTVSGSIYTLSADKDEIYVLDTVTFTVTEITDGEEQEAPAGFRIGEQGGERYTSGLTYTFTEAGVYTIDAIRYNYRGEEIARTSNTVTIIVREKEIAGYEDNFFRRSLFAEGTGTKCPNCPYLVEALDYVTTYILPDRIVPVAYHEIDALAVDFYQPFYDLPRAMRANTDLYFGSYPWYIIDWNANFASDGDAHNTDAKAEEITHSINASLASLSKSKVPGLAVATTLSGRELSLTVKATVREEGEYLLGAVLVEDNKLAEQMGADNNEMVHMNIAQMTITTETGTNPYLHDPDKTDYFDPYGSLSLDKMGTLTAEQEWSRDYSITIPDRVAVENSRVVVYIIKMDASIKPLGFFCANATTVKAGESLDYEYEPIYEE</sequence>
<evidence type="ECO:0000256" key="1">
    <source>
        <dbReference type="SAM" id="SignalP"/>
    </source>
</evidence>
<organism evidence="2 3">
    <name type="scientific">Candidatus Tidjanibacter faecipullorum</name>
    <dbReference type="NCBI Taxonomy" id="2838766"/>
    <lineage>
        <taxon>Bacteria</taxon>
        <taxon>Pseudomonadati</taxon>
        <taxon>Bacteroidota</taxon>
        <taxon>Bacteroidia</taxon>
        <taxon>Bacteroidales</taxon>
        <taxon>Rikenellaceae</taxon>
        <taxon>Tidjanibacter</taxon>
    </lineage>
</organism>
<keyword evidence="1" id="KW-0732">Signal</keyword>
<dbReference type="InterPro" id="IPR013783">
    <property type="entry name" value="Ig-like_fold"/>
</dbReference>
<dbReference type="EMBL" id="DXCC01000017">
    <property type="protein sequence ID" value="HIZ15417.1"/>
    <property type="molecule type" value="Genomic_DNA"/>
</dbReference>
<dbReference type="Proteomes" id="UP000824014">
    <property type="component" value="Unassembled WGS sequence"/>
</dbReference>
<evidence type="ECO:0000313" key="3">
    <source>
        <dbReference type="Proteomes" id="UP000824014"/>
    </source>
</evidence>